<sequence>MQAHRALRASLATTALTTAALAMTAGSAQAGGIGVGAGPTEGNTCVHHGGAHTAGTTTNATGSATGNLLQVPASRPYIWCGGADLPMM</sequence>
<evidence type="ECO:0000313" key="10">
    <source>
        <dbReference type="Proteomes" id="UP000037274"/>
    </source>
</evidence>
<dbReference type="InterPro" id="IPR005528">
    <property type="entry name" value="ChpA-H"/>
</dbReference>
<keyword evidence="4 7" id="KW-0732">Signal</keyword>
<name>A0ABR5I5V7_STRLW</name>
<evidence type="ECO:0000256" key="5">
    <source>
        <dbReference type="ARBA" id="ARBA00022889"/>
    </source>
</evidence>
<gene>
    <name evidence="9" type="ORF">ACH49_01640</name>
</gene>
<keyword evidence="3" id="KW-0964">Secreted</keyword>
<organism evidence="9 10">
    <name type="scientific">Streptomyces leeuwenhoekii</name>
    <dbReference type="NCBI Taxonomy" id="1437453"/>
    <lineage>
        <taxon>Bacteria</taxon>
        <taxon>Bacillati</taxon>
        <taxon>Actinomycetota</taxon>
        <taxon>Actinomycetes</taxon>
        <taxon>Kitasatosporales</taxon>
        <taxon>Streptomycetaceae</taxon>
        <taxon>Streptomyces</taxon>
    </lineage>
</organism>
<dbReference type="Pfam" id="PF03777">
    <property type="entry name" value="ChpA-C"/>
    <property type="match status" value="1"/>
</dbReference>
<evidence type="ECO:0000256" key="1">
    <source>
        <dbReference type="ARBA" id="ARBA00004191"/>
    </source>
</evidence>
<evidence type="ECO:0000256" key="7">
    <source>
        <dbReference type="SAM" id="SignalP"/>
    </source>
</evidence>
<evidence type="ECO:0000313" key="9">
    <source>
        <dbReference type="EMBL" id="KMS81853.1"/>
    </source>
</evidence>
<comment type="caution">
    <text evidence="9">The sequence shown here is derived from an EMBL/GenBank/DDBJ whole genome shotgun (WGS) entry which is preliminary data.</text>
</comment>
<feature type="chain" id="PRO_5046224980" description="Chaplin domain-containing protein" evidence="7">
    <location>
        <begin position="31"/>
        <end position="88"/>
    </location>
</feature>
<dbReference type="RefSeq" id="WP_048571776.1">
    <property type="nucleotide sequence ID" value="NZ_LFEH01000002.1"/>
</dbReference>
<keyword evidence="5" id="KW-0130">Cell adhesion</keyword>
<evidence type="ECO:0000256" key="3">
    <source>
        <dbReference type="ARBA" id="ARBA00022525"/>
    </source>
</evidence>
<evidence type="ECO:0000256" key="6">
    <source>
        <dbReference type="ARBA" id="ARBA00023087"/>
    </source>
</evidence>
<evidence type="ECO:0000256" key="2">
    <source>
        <dbReference type="ARBA" id="ARBA00022512"/>
    </source>
</evidence>
<keyword evidence="2" id="KW-0134">Cell wall</keyword>
<feature type="signal peptide" evidence="7">
    <location>
        <begin position="1"/>
        <end position="30"/>
    </location>
</feature>
<accession>A0ABR5I5V7</accession>
<comment type="subcellular location">
    <subcellularLocation>
        <location evidence="1">Secreted</location>
        <location evidence="1">Cell wall</location>
    </subcellularLocation>
</comment>
<keyword evidence="10" id="KW-1185">Reference proteome</keyword>
<proteinExistence type="predicted"/>
<reference evidence="9 10" key="1">
    <citation type="submission" date="2015-06" db="EMBL/GenBank/DDBJ databases">
        <title>Draft genome sequence of Streptomyces leeuwenhoekii C58, which produces the novel lasso peptide, chaxapeptin.</title>
        <authorList>
            <person name="Yi Y."/>
            <person name="Hai D."/>
            <person name="Jaspars M."/>
            <person name="Sheng H."/>
            <person name="Rateb M.E."/>
            <person name="Bull A."/>
            <person name="Goodfellow M."/>
            <person name="Asenjo J.A."/>
            <person name="Ebel R."/>
        </authorList>
    </citation>
    <scope>NUCLEOTIDE SEQUENCE [LARGE SCALE GENOMIC DNA]</scope>
    <source>
        <strain evidence="9 10">C58</strain>
    </source>
</reference>
<keyword evidence="6" id="KW-0034">Amyloid</keyword>
<dbReference type="EMBL" id="LFEH01000002">
    <property type="protein sequence ID" value="KMS81853.1"/>
    <property type="molecule type" value="Genomic_DNA"/>
</dbReference>
<evidence type="ECO:0000256" key="4">
    <source>
        <dbReference type="ARBA" id="ARBA00022729"/>
    </source>
</evidence>
<evidence type="ECO:0000259" key="8">
    <source>
        <dbReference type="Pfam" id="PF03777"/>
    </source>
</evidence>
<protein>
    <recommendedName>
        <fullName evidence="8">Chaplin domain-containing protein</fullName>
    </recommendedName>
</protein>
<dbReference type="Proteomes" id="UP000037274">
    <property type="component" value="Unassembled WGS sequence"/>
</dbReference>
<feature type="domain" description="Chaplin" evidence="8">
    <location>
        <begin position="47"/>
        <end position="81"/>
    </location>
</feature>